<organism evidence="11 12">
    <name type="scientific">Halobium palmae</name>
    <dbReference type="NCBI Taxonomy" id="1776492"/>
    <lineage>
        <taxon>Archaea</taxon>
        <taxon>Methanobacteriati</taxon>
        <taxon>Methanobacteriota</taxon>
        <taxon>Stenosarchaea group</taxon>
        <taxon>Halobacteria</taxon>
        <taxon>Halobacteriales</taxon>
        <taxon>Haloferacaceae</taxon>
        <taxon>Halobium</taxon>
    </lineage>
</organism>
<keyword evidence="7" id="KW-0325">Glycoprotein</keyword>
<dbReference type="SUPFAM" id="SSF49299">
    <property type="entry name" value="PKD domain"/>
    <property type="match status" value="1"/>
</dbReference>
<proteinExistence type="predicted"/>
<evidence type="ECO:0000256" key="7">
    <source>
        <dbReference type="ARBA" id="ARBA00023180"/>
    </source>
</evidence>
<dbReference type="CDD" id="cd00146">
    <property type="entry name" value="PKD"/>
    <property type="match status" value="1"/>
</dbReference>
<dbReference type="NCBIfam" id="NF012200">
    <property type="entry name" value="choice_anch_D"/>
    <property type="match status" value="1"/>
</dbReference>
<keyword evidence="4" id="KW-0732">Signal</keyword>
<evidence type="ECO:0000256" key="5">
    <source>
        <dbReference type="ARBA" id="ARBA00022737"/>
    </source>
</evidence>
<comment type="caution">
    <text evidence="11">The sequence shown here is derived from an EMBL/GenBank/DDBJ whole genome shotgun (WGS) entry which is preliminary data.</text>
</comment>
<evidence type="ECO:0000313" key="12">
    <source>
        <dbReference type="Proteomes" id="UP001596328"/>
    </source>
</evidence>
<keyword evidence="6" id="KW-0969">Cilium</keyword>
<dbReference type="SMART" id="SM00191">
    <property type="entry name" value="Int_alpha"/>
    <property type="match status" value="6"/>
</dbReference>
<keyword evidence="8" id="KW-0966">Cell projection</keyword>
<evidence type="ECO:0000313" key="11">
    <source>
        <dbReference type="EMBL" id="MFC6723655.1"/>
    </source>
</evidence>
<evidence type="ECO:0000256" key="9">
    <source>
        <dbReference type="SAM" id="MobiDB-lite"/>
    </source>
</evidence>
<dbReference type="InterPro" id="IPR013519">
    <property type="entry name" value="Int_alpha_beta-p"/>
</dbReference>
<protein>
    <submittedName>
        <fullName evidence="11">PKD domain-containing protein</fullName>
    </submittedName>
</protein>
<dbReference type="PROSITE" id="PS51318">
    <property type="entry name" value="TAT"/>
    <property type="match status" value="1"/>
</dbReference>
<dbReference type="SUPFAM" id="SSF50965">
    <property type="entry name" value="Galactose oxidase, central domain"/>
    <property type="match status" value="1"/>
</dbReference>
<dbReference type="InterPro" id="IPR035986">
    <property type="entry name" value="PKD_dom_sf"/>
</dbReference>
<evidence type="ECO:0000256" key="6">
    <source>
        <dbReference type="ARBA" id="ARBA00023069"/>
    </source>
</evidence>
<dbReference type="PROSITE" id="PS50093">
    <property type="entry name" value="PKD"/>
    <property type="match status" value="1"/>
</dbReference>
<sequence>MTQRTTAGRGIEPQLYRENATSDFAGDDVTTRSEKTPESSWRLDRRTFMQATTLLGVGGGALGSFSAPVGAQIAGPWSEQAKLLASDGAPSDLLGEAASVSGDGDTAIVGARGDDDNGSLSGSAYVFIRSGSTWNQQAKLITGDGAAGDQFGEVVSIDGDGDTAVIGARGDDNDNGTNSGAAYIFARSSEIWTQQAKLTASDGAASDRFGNAVSICRDGDTTIVGARRDDDNGTDSGSAYVFTRSGSTWTQQAKLTASDGLDYEWFGDSVSISGDGNTAIIGTPEDNDNGFGSGSAYVFTRSGGVWSQQQKLISSDVAAYDFFGEVVSIDGDGDTAIIGAYGDDDDGDASGSAYVFTRSGGVWSQQQKLTASDGVALDHFGFTVSISEDGNIALIGAYNGGSENSGLAYVFTRSGTMWSQQQKLLAGDGASDDGFGFVVSLNDNGDTALAGAHLNDDNGADSGSAYVFSRPSTATPPNIAVSPTSHDFGEVTVGDTSAPQPFTITNSGGSPLDVTSITLATNSADQFAITDGGAPVSLAAGESHDVTVVFAPTSASGGVGTEADLLIASNDPDEPQVQVFLAGEATPANEAPTAAFTHDPETPEVDATVAFDASGSTDPDGAATITSYEWDFGDGRTGTGQTTNHSYTAAGDYEVVLTVTDDAGATATARDSITVQVASTAVFDEPLQVRFGRPIGPPRDLDGDGLYEDIAGDGDLDFRDTVALGQIVLNYQRGRLTLTKAQIEALDFRDDGRLNRRDVRTHRRAVIKRRFG</sequence>
<keyword evidence="12" id="KW-1185">Reference proteome</keyword>
<dbReference type="PANTHER" id="PTHR36220:SF1">
    <property type="entry name" value="GAMMA TUBULIN COMPLEX COMPONENT C-TERMINAL DOMAIN-CONTAINING PROTEIN"/>
    <property type="match status" value="1"/>
</dbReference>
<dbReference type="Pfam" id="PF18911">
    <property type="entry name" value="PKD_4"/>
    <property type="match status" value="1"/>
</dbReference>
<dbReference type="Pfam" id="PF22544">
    <property type="entry name" value="HYDIN_VesB_CFA65-like_Ig"/>
    <property type="match status" value="1"/>
</dbReference>
<dbReference type="InterPro" id="IPR013517">
    <property type="entry name" value="FG-GAP"/>
</dbReference>
<dbReference type="InterPro" id="IPR011043">
    <property type="entry name" value="Gal_Oxase/kelch_b-propeller"/>
</dbReference>
<dbReference type="InterPro" id="IPR006311">
    <property type="entry name" value="TAT_signal"/>
</dbReference>
<dbReference type="PANTHER" id="PTHR36220">
    <property type="entry name" value="UNNAMED PRODUCT"/>
    <property type="match status" value="1"/>
</dbReference>
<dbReference type="Pfam" id="PF14312">
    <property type="entry name" value="FG-GAP_2"/>
    <property type="match status" value="7"/>
</dbReference>
<evidence type="ECO:0000256" key="8">
    <source>
        <dbReference type="ARBA" id="ARBA00023273"/>
    </source>
</evidence>
<dbReference type="GO" id="GO:0005737">
    <property type="term" value="C:cytoplasm"/>
    <property type="evidence" value="ECO:0007669"/>
    <property type="project" value="UniProtKB-SubCell"/>
</dbReference>
<accession>A0ABD5RWF3</accession>
<evidence type="ECO:0000256" key="4">
    <source>
        <dbReference type="ARBA" id="ARBA00022729"/>
    </source>
</evidence>
<keyword evidence="5" id="KW-0677">Repeat</keyword>
<evidence type="ECO:0000256" key="3">
    <source>
        <dbReference type="ARBA" id="ARBA00022490"/>
    </source>
</evidence>
<name>A0ABD5RWF3_9EURY</name>
<dbReference type="AlphaFoldDB" id="A0ABD5RWF3"/>
<dbReference type="InterPro" id="IPR022409">
    <property type="entry name" value="PKD/Chitinase_dom"/>
</dbReference>
<evidence type="ECO:0000256" key="2">
    <source>
        <dbReference type="ARBA" id="ARBA00004496"/>
    </source>
</evidence>
<feature type="domain" description="PKD" evidence="10">
    <location>
        <begin position="592"/>
        <end position="682"/>
    </location>
</feature>
<gene>
    <name evidence="11" type="ORF">ACFQE1_04480</name>
</gene>
<dbReference type="Proteomes" id="UP001596328">
    <property type="component" value="Unassembled WGS sequence"/>
</dbReference>
<dbReference type="InterPro" id="IPR013783">
    <property type="entry name" value="Ig-like_fold"/>
</dbReference>
<feature type="compositionally biased region" description="Basic and acidic residues" evidence="9">
    <location>
        <begin position="29"/>
        <end position="40"/>
    </location>
</feature>
<dbReference type="InterPro" id="IPR028994">
    <property type="entry name" value="Integrin_alpha_N"/>
</dbReference>
<dbReference type="Gene3D" id="2.60.40.10">
    <property type="entry name" value="Immunoglobulins"/>
    <property type="match status" value="2"/>
</dbReference>
<comment type="subcellular location">
    <subcellularLocation>
        <location evidence="1">Cell projection</location>
        <location evidence="1">Cilium</location>
    </subcellularLocation>
    <subcellularLocation>
        <location evidence="2">Cytoplasm</location>
    </subcellularLocation>
</comment>
<dbReference type="PROSITE" id="PS51470">
    <property type="entry name" value="FG_GAP"/>
    <property type="match status" value="1"/>
</dbReference>
<feature type="region of interest" description="Disordered" evidence="9">
    <location>
        <begin position="1"/>
        <end position="40"/>
    </location>
</feature>
<reference evidence="11 12" key="1">
    <citation type="journal article" date="2019" name="Int. J. Syst. Evol. Microbiol.">
        <title>The Global Catalogue of Microorganisms (GCM) 10K type strain sequencing project: providing services to taxonomists for standard genome sequencing and annotation.</title>
        <authorList>
            <consortium name="The Broad Institute Genomics Platform"/>
            <consortium name="The Broad Institute Genome Sequencing Center for Infectious Disease"/>
            <person name="Wu L."/>
            <person name="Ma J."/>
        </authorList>
    </citation>
    <scope>NUCLEOTIDE SEQUENCE [LARGE SCALE GENOMIC DNA]</scope>
    <source>
        <strain evidence="11 12">NBRC 111368</strain>
    </source>
</reference>
<dbReference type="InterPro" id="IPR000601">
    <property type="entry name" value="PKD_dom"/>
</dbReference>
<keyword evidence="3" id="KW-0963">Cytoplasm</keyword>
<dbReference type="InterPro" id="IPR053879">
    <property type="entry name" value="HYDIN_VesB_CFA65-like_Ig"/>
</dbReference>
<dbReference type="EMBL" id="JBHSWU010000032">
    <property type="protein sequence ID" value="MFC6723655.1"/>
    <property type="molecule type" value="Genomic_DNA"/>
</dbReference>
<evidence type="ECO:0000259" key="10">
    <source>
        <dbReference type="PROSITE" id="PS50093"/>
    </source>
</evidence>
<dbReference type="SMART" id="SM00089">
    <property type="entry name" value="PKD"/>
    <property type="match status" value="1"/>
</dbReference>
<evidence type="ECO:0000256" key="1">
    <source>
        <dbReference type="ARBA" id="ARBA00004138"/>
    </source>
</evidence>
<dbReference type="Gene3D" id="2.130.10.130">
    <property type="entry name" value="Integrin alpha, N-terminal"/>
    <property type="match status" value="2"/>
</dbReference>